<keyword evidence="3" id="KW-1185">Reference proteome</keyword>
<feature type="transmembrane region" description="Helical" evidence="1">
    <location>
        <begin position="16"/>
        <end position="36"/>
    </location>
</feature>
<accession>A0ABS7D8Z4</accession>
<proteinExistence type="predicted"/>
<dbReference type="Proteomes" id="UP000812277">
    <property type="component" value="Unassembled WGS sequence"/>
</dbReference>
<feature type="transmembrane region" description="Helical" evidence="1">
    <location>
        <begin position="303"/>
        <end position="321"/>
    </location>
</feature>
<feature type="transmembrane region" description="Helical" evidence="1">
    <location>
        <begin position="120"/>
        <end position="139"/>
    </location>
</feature>
<evidence type="ECO:0000256" key="1">
    <source>
        <dbReference type="SAM" id="Phobius"/>
    </source>
</evidence>
<dbReference type="EMBL" id="JAHZIJ010000013">
    <property type="protein sequence ID" value="MBW7476422.1"/>
    <property type="molecule type" value="Genomic_DNA"/>
</dbReference>
<evidence type="ECO:0000313" key="2">
    <source>
        <dbReference type="EMBL" id="MBW7476422.1"/>
    </source>
</evidence>
<sequence>MRRSLSGFLCNGGKPLIALLAAGLTIGLFVTLFIACRQLLSLWFIQQKQAGRLGYNQQNRLYERFNRYLMRYERTYRHLSELLESVQLSIRPGTVVLITSALLAAGTISGAYLFQSLKGVLLFGGVLAALPYALLRMMLVHRQMQTRIDFLPAVELFYQCCLVSGGRQIRIALQRTVEEKRMLGPMQSVFEQLYRNISVRSDDEASLRIFAASLGHVWGDYFVNIVRAGLAEGHPIADNLKELITDMRKARRSNQQERNKLLEIRLANFSPVFFLALFIGINMRYSPANSYLYYVADPQGRDLLLNGIVLIFASFVMGLWLSRKKL</sequence>
<evidence type="ECO:0000313" key="3">
    <source>
        <dbReference type="Proteomes" id="UP000812277"/>
    </source>
</evidence>
<feature type="transmembrane region" description="Helical" evidence="1">
    <location>
        <begin position="95"/>
        <end position="114"/>
    </location>
</feature>
<comment type="caution">
    <text evidence="2">The sequence shown here is derived from an EMBL/GenBank/DDBJ whole genome shotgun (WGS) entry which is preliminary data.</text>
</comment>
<name>A0ABS7D8Z4_9BACL</name>
<reference evidence="2 3" key="1">
    <citation type="submission" date="2021-07" db="EMBL/GenBank/DDBJ databases">
        <title>Paenibacillus radiodurans sp. nov., isolated from the southeastern edge of Tengger Desert.</title>
        <authorList>
            <person name="Zhang G."/>
        </authorList>
    </citation>
    <scope>NUCLEOTIDE SEQUENCE [LARGE SCALE GENOMIC DNA]</scope>
    <source>
        <strain evidence="2 3">DT7-4</strain>
    </source>
</reference>
<gene>
    <name evidence="2" type="ORF">K0T92_16945</name>
</gene>
<protein>
    <submittedName>
        <fullName evidence="2">Type II secretion system F family protein</fullName>
    </submittedName>
</protein>
<dbReference type="PANTHER" id="PTHR35007:SF2">
    <property type="entry name" value="PILUS ASSEMBLE PROTEIN"/>
    <property type="match status" value="1"/>
</dbReference>
<keyword evidence="1" id="KW-1133">Transmembrane helix</keyword>
<keyword evidence="1" id="KW-0472">Membrane</keyword>
<dbReference type="PANTHER" id="PTHR35007">
    <property type="entry name" value="INTEGRAL MEMBRANE PROTEIN-RELATED"/>
    <property type="match status" value="1"/>
</dbReference>
<organism evidence="2 3">
    <name type="scientific">Paenibacillus oenotherae</name>
    <dbReference type="NCBI Taxonomy" id="1435645"/>
    <lineage>
        <taxon>Bacteria</taxon>
        <taxon>Bacillati</taxon>
        <taxon>Bacillota</taxon>
        <taxon>Bacilli</taxon>
        <taxon>Bacillales</taxon>
        <taxon>Paenibacillaceae</taxon>
        <taxon>Paenibacillus</taxon>
    </lineage>
</organism>
<feature type="transmembrane region" description="Helical" evidence="1">
    <location>
        <begin position="266"/>
        <end position="283"/>
    </location>
</feature>
<keyword evidence="1" id="KW-0812">Transmembrane</keyword>